<reference evidence="4" key="2">
    <citation type="submission" date="2020-12" db="EMBL/GenBank/DDBJ databases">
        <title>New Spironucleus salmonicida genome in near-complete chromosomes.</title>
        <authorList>
            <person name="Xu F."/>
            <person name="Kurt Z."/>
            <person name="Jimenez-Gonzalez A."/>
            <person name="Astvaldsson A."/>
            <person name="Andersson J.O."/>
            <person name="Svard S.G."/>
        </authorList>
    </citation>
    <scope>NUCLEOTIDE SEQUENCE</scope>
    <source>
        <strain evidence="4">ATCC 50377</strain>
    </source>
</reference>
<dbReference type="OrthoDB" id="1923159at2759"/>
<sequence>MLLKQFLLLSLQQKQLIRVSQKNLVYVTGLDPSLTNLQLDSYQFFGQYGKLQRITPNKIQGGSQIYVLYKDANDALDCILSISGSFIGGRQIKAQYGTSKYCTHYLQNQKCQLQDCPFLHEFVSQSSEDDYPYLPDNRNLFFDNKKQTQSFPQSWLRVQKPLLQIDNSNYPDDIFRKTAQKLCLNNIGNQLILTGCK</sequence>
<evidence type="ECO:0000313" key="4">
    <source>
        <dbReference type="EMBL" id="KAH0574591.1"/>
    </source>
</evidence>
<dbReference type="InterPro" id="IPR000504">
    <property type="entry name" value="RRM_dom"/>
</dbReference>
<dbReference type="InterPro" id="IPR039780">
    <property type="entry name" value="Mot2"/>
</dbReference>
<evidence type="ECO:0000313" key="3">
    <source>
        <dbReference type="EMBL" id="EST45909.1"/>
    </source>
</evidence>
<evidence type="ECO:0000256" key="1">
    <source>
        <dbReference type="PROSITE-ProRule" id="PRU00176"/>
    </source>
</evidence>
<dbReference type="GO" id="GO:0003723">
    <property type="term" value="F:RNA binding"/>
    <property type="evidence" value="ECO:0007669"/>
    <property type="project" value="UniProtKB-UniRule"/>
</dbReference>
<dbReference type="GO" id="GO:0030014">
    <property type="term" value="C:CCR4-NOT complex"/>
    <property type="evidence" value="ECO:0007669"/>
    <property type="project" value="InterPro"/>
</dbReference>
<dbReference type="EMBL" id="AUWU02000004">
    <property type="protein sequence ID" value="KAH0574591.1"/>
    <property type="molecule type" value="Genomic_DNA"/>
</dbReference>
<dbReference type="Proteomes" id="UP000018208">
    <property type="component" value="Unassembled WGS sequence"/>
</dbReference>
<dbReference type="VEuPathDB" id="GiardiaDB:SS50377_24549"/>
<feature type="domain" description="RRM" evidence="2">
    <location>
        <begin position="23"/>
        <end position="99"/>
    </location>
</feature>
<proteinExistence type="predicted"/>
<dbReference type="InterPro" id="IPR012677">
    <property type="entry name" value="Nucleotide-bd_a/b_plait_sf"/>
</dbReference>
<accession>V6LYL2</accession>
<dbReference type="PANTHER" id="PTHR12603">
    <property type="entry name" value="CCR4-NOT TRANSCRIPTION COMPLEX RELATED"/>
    <property type="match status" value="1"/>
</dbReference>
<dbReference type="Gene3D" id="3.30.70.330">
    <property type="match status" value="1"/>
</dbReference>
<dbReference type="AlphaFoldDB" id="V6LYL2"/>
<gene>
    <name evidence="3" type="ORF">SS50377_13885</name>
    <name evidence="4" type="ORF">SS50377_24549</name>
</gene>
<name>V6LYL2_9EUKA</name>
<dbReference type="GO" id="GO:0016567">
    <property type="term" value="P:protein ubiquitination"/>
    <property type="evidence" value="ECO:0007669"/>
    <property type="project" value="TreeGrafter"/>
</dbReference>
<evidence type="ECO:0000313" key="5">
    <source>
        <dbReference type="Proteomes" id="UP000018208"/>
    </source>
</evidence>
<dbReference type="PANTHER" id="PTHR12603:SF0">
    <property type="entry name" value="CCR4-NOT TRANSCRIPTION COMPLEX SUBUNIT 4"/>
    <property type="match status" value="1"/>
</dbReference>
<dbReference type="SUPFAM" id="SSF54928">
    <property type="entry name" value="RNA-binding domain, RBD"/>
    <property type="match status" value="1"/>
</dbReference>
<dbReference type="Pfam" id="PF00076">
    <property type="entry name" value="RRM_1"/>
    <property type="match status" value="1"/>
</dbReference>
<dbReference type="EMBL" id="KI546085">
    <property type="protein sequence ID" value="EST45909.1"/>
    <property type="molecule type" value="Genomic_DNA"/>
</dbReference>
<organism evidence="3">
    <name type="scientific">Spironucleus salmonicida</name>
    <dbReference type="NCBI Taxonomy" id="348837"/>
    <lineage>
        <taxon>Eukaryota</taxon>
        <taxon>Metamonada</taxon>
        <taxon>Diplomonadida</taxon>
        <taxon>Hexamitidae</taxon>
        <taxon>Hexamitinae</taxon>
        <taxon>Spironucleus</taxon>
    </lineage>
</organism>
<evidence type="ECO:0000259" key="2">
    <source>
        <dbReference type="PROSITE" id="PS50102"/>
    </source>
</evidence>
<dbReference type="InterPro" id="IPR035979">
    <property type="entry name" value="RBD_domain_sf"/>
</dbReference>
<dbReference type="GO" id="GO:0004842">
    <property type="term" value="F:ubiquitin-protein transferase activity"/>
    <property type="evidence" value="ECO:0007669"/>
    <property type="project" value="InterPro"/>
</dbReference>
<keyword evidence="5" id="KW-1185">Reference proteome</keyword>
<dbReference type="PROSITE" id="PS50102">
    <property type="entry name" value="RRM"/>
    <property type="match status" value="1"/>
</dbReference>
<protein>
    <submittedName>
        <fullName evidence="3">RNA recognition motif-containing protein</fullName>
    </submittedName>
    <submittedName>
        <fullName evidence="4">Transcriptional repressor NOT4Hp</fullName>
    </submittedName>
</protein>
<reference evidence="3 4" key="1">
    <citation type="journal article" date="2014" name="PLoS Genet.">
        <title>The Genome of Spironucleus salmonicida Highlights a Fish Pathogen Adapted to Fluctuating Environments.</title>
        <authorList>
            <person name="Xu F."/>
            <person name="Jerlstrom-Hultqvist J."/>
            <person name="Einarsson E."/>
            <person name="Astvaldsson A."/>
            <person name="Svard S.G."/>
            <person name="Andersson J.O."/>
        </authorList>
    </citation>
    <scope>NUCLEOTIDE SEQUENCE</scope>
    <source>
        <strain evidence="4">ATCC 50377</strain>
    </source>
</reference>
<keyword evidence="1" id="KW-0694">RNA-binding</keyword>